<proteinExistence type="predicted"/>
<dbReference type="Proteomes" id="UP001178507">
    <property type="component" value="Unassembled WGS sequence"/>
</dbReference>
<comment type="caution">
    <text evidence="2">The sequence shown here is derived from an EMBL/GenBank/DDBJ whole genome shotgun (WGS) entry which is preliminary data.</text>
</comment>
<feature type="coiled-coil region" evidence="1">
    <location>
        <begin position="127"/>
        <end position="176"/>
    </location>
</feature>
<evidence type="ECO:0000313" key="2">
    <source>
        <dbReference type="EMBL" id="CAJ1398821.1"/>
    </source>
</evidence>
<dbReference type="Gene3D" id="1.20.1270.60">
    <property type="entry name" value="Arfaptin homology (AH) domain/BAR domain"/>
    <property type="match status" value="1"/>
</dbReference>
<accession>A0AA36J5H0</accession>
<keyword evidence="1" id="KW-0175">Coiled coil</keyword>
<protein>
    <submittedName>
        <fullName evidence="2">Uncharacterized protein</fullName>
    </submittedName>
</protein>
<dbReference type="SUPFAM" id="SSF103657">
    <property type="entry name" value="BAR/IMD domain-like"/>
    <property type="match status" value="1"/>
</dbReference>
<sequence>MSLLKELMDSRRKSRTLRPVETDASAGQAMQAQRQLAMLIRDVTGKVQEHLEGLCAAQGQLMQGLQQYLGVDVSGVDEKAMALVQDCADVMHRFERRVRDQGLSEVKGACEQVLNECNQLAALCVSRDEALAERQHYEEKLAALHSASRGSVTEQIARNHEKLNKAKEVLDLQERKLATGMRVFVYRRPVHFRQMFLALLRKHLSFLGAAGQDALGAVEAMRAELRPGQQCQIVGLQKAVELNGLEATVIEEEAGGRLLVGFPDGQQKSVRPENLCPMNLELVDAQPEATDAEEVPAALAAPKALGRLRVDPPRIPCSGGEVRITAEGLDGPVAEVLVNGALCELEGDVVQVPPCDVLLSGGGIAELEVRTGSWTRHVIREKAVKYFPVVSFTVCSPNVELSSSSGKDLDVATRRKGLINAVALTSDLSPVDTNRYYFEVRVETTAEKRTNRTLALGFAWHLPHALLMNEHDSPSYLRRRASVWSLDGHMPENASGLPRSLILGGDPPKAYLGGKEIAKLSWRPLLECALGTVLGLALDMEEDKLRVSVYQDGAQKCVVEAPVPEDWTWPGLGAPNGVLDVCGGVTSVALCQGEAPSREASADAEEKKVTVAKGPECMVYHWEGSLFHETLRE</sequence>
<evidence type="ECO:0000256" key="1">
    <source>
        <dbReference type="SAM" id="Coils"/>
    </source>
</evidence>
<evidence type="ECO:0000313" key="3">
    <source>
        <dbReference type="Proteomes" id="UP001178507"/>
    </source>
</evidence>
<dbReference type="AlphaFoldDB" id="A0AA36J5H0"/>
<keyword evidence="3" id="KW-1185">Reference proteome</keyword>
<dbReference type="InterPro" id="IPR027267">
    <property type="entry name" value="AH/BAR_dom_sf"/>
</dbReference>
<gene>
    <name evidence="2" type="ORF">EVOR1521_LOCUS22486</name>
</gene>
<name>A0AA36J5H0_9DINO</name>
<dbReference type="EMBL" id="CAUJNA010003311">
    <property type="protein sequence ID" value="CAJ1398821.1"/>
    <property type="molecule type" value="Genomic_DNA"/>
</dbReference>
<organism evidence="2 3">
    <name type="scientific">Effrenium voratum</name>
    <dbReference type="NCBI Taxonomy" id="2562239"/>
    <lineage>
        <taxon>Eukaryota</taxon>
        <taxon>Sar</taxon>
        <taxon>Alveolata</taxon>
        <taxon>Dinophyceae</taxon>
        <taxon>Suessiales</taxon>
        <taxon>Symbiodiniaceae</taxon>
        <taxon>Effrenium</taxon>
    </lineage>
</organism>
<reference evidence="2" key="1">
    <citation type="submission" date="2023-08" db="EMBL/GenBank/DDBJ databases">
        <authorList>
            <person name="Chen Y."/>
            <person name="Shah S."/>
            <person name="Dougan E. K."/>
            <person name="Thang M."/>
            <person name="Chan C."/>
        </authorList>
    </citation>
    <scope>NUCLEOTIDE SEQUENCE</scope>
</reference>